<reference evidence="3" key="1">
    <citation type="submission" date="2016-11" db="EMBL/GenBank/DDBJ databases">
        <authorList>
            <person name="Varghese N."/>
            <person name="Submissions S."/>
        </authorList>
    </citation>
    <scope>NUCLEOTIDE SEQUENCE [LARGE SCALE GENOMIC DNA]</scope>
    <source>
        <strain evidence="3">DSM 24724</strain>
    </source>
</reference>
<keyword evidence="3" id="KW-1185">Reference proteome</keyword>
<dbReference type="AlphaFoldDB" id="A0A1M6ZBR3"/>
<evidence type="ECO:0000313" key="2">
    <source>
        <dbReference type="EMBL" id="SHL27902.1"/>
    </source>
</evidence>
<feature type="transmembrane region" description="Helical" evidence="1">
    <location>
        <begin position="33"/>
        <end position="50"/>
    </location>
</feature>
<feature type="transmembrane region" description="Helical" evidence="1">
    <location>
        <begin position="7"/>
        <end position="27"/>
    </location>
</feature>
<dbReference type="EMBL" id="FRBT01000001">
    <property type="protein sequence ID" value="SHL27902.1"/>
    <property type="molecule type" value="Genomic_DNA"/>
</dbReference>
<gene>
    <name evidence="2" type="ORF">SAMN05444484_101957</name>
</gene>
<name>A0A1M6ZBR3_9FLAO</name>
<evidence type="ECO:0000313" key="3">
    <source>
        <dbReference type="Proteomes" id="UP000184028"/>
    </source>
</evidence>
<sequence length="196" mass="22887">MKISTIILNIICGVLLLAFFIDIDEYIPGLSNYIPFICLPLLLFDIYQSIKYLNNNYDNEIRLKSSNDTYLNILPFIFGLMAFVGSIIFFSVYENEKMISLLFFISGLLLILKGVIIIPSALIKQENKILYFENGKQKHFIEIEQIESIVFTKDDLILKLKDGKNCFFQHLELHQTDINNATIFFRKYFDRNIEIS</sequence>
<dbReference type="OrthoDB" id="1357677at2"/>
<organism evidence="2 3">
    <name type="scientific">Flavobacterium chilense</name>
    <dbReference type="NCBI Taxonomy" id="946677"/>
    <lineage>
        <taxon>Bacteria</taxon>
        <taxon>Pseudomonadati</taxon>
        <taxon>Bacteroidota</taxon>
        <taxon>Flavobacteriia</taxon>
        <taxon>Flavobacteriales</taxon>
        <taxon>Flavobacteriaceae</taxon>
        <taxon>Flavobacterium</taxon>
    </lineage>
</organism>
<dbReference type="Proteomes" id="UP000184028">
    <property type="component" value="Unassembled WGS sequence"/>
</dbReference>
<keyword evidence="1" id="KW-1133">Transmembrane helix</keyword>
<dbReference type="RefSeq" id="WP_068841224.1">
    <property type="nucleotide sequence ID" value="NZ_FRBT01000001.1"/>
</dbReference>
<feature type="transmembrane region" description="Helical" evidence="1">
    <location>
        <begin position="70"/>
        <end position="93"/>
    </location>
</feature>
<keyword evidence="1" id="KW-0472">Membrane</keyword>
<keyword evidence="1" id="KW-0812">Transmembrane</keyword>
<proteinExistence type="predicted"/>
<accession>A0A1M6ZBR3</accession>
<protein>
    <submittedName>
        <fullName evidence="2">Uncharacterized protein</fullName>
    </submittedName>
</protein>
<feature type="transmembrane region" description="Helical" evidence="1">
    <location>
        <begin position="99"/>
        <end position="123"/>
    </location>
</feature>
<dbReference type="STRING" id="946677.SAMN05444484_101957"/>
<evidence type="ECO:0000256" key="1">
    <source>
        <dbReference type="SAM" id="Phobius"/>
    </source>
</evidence>